<organism evidence="2 3">
    <name type="scientific">Elysia crispata</name>
    <name type="common">lettuce slug</name>
    <dbReference type="NCBI Taxonomy" id="231223"/>
    <lineage>
        <taxon>Eukaryota</taxon>
        <taxon>Metazoa</taxon>
        <taxon>Spiralia</taxon>
        <taxon>Lophotrochozoa</taxon>
        <taxon>Mollusca</taxon>
        <taxon>Gastropoda</taxon>
        <taxon>Heterobranchia</taxon>
        <taxon>Euthyneura</taxon>
        <taxon>Panpulmonata</taxon>
        <taxon>Sacoglossa</taxon>
        <taxon>Placobranchoidea</taxon>
        <taxon>Plakobranchidae</taxon>
        <taxon>Elysia</taxon>
    </lineage>
</organism>
<dbReference type="EMBL" id="JAWDGP010007508">
    <property type="protein sequence ID" value="KAK3715364.1"/>
    <property type="molecule type" value="Genomic_DNA"/>
</dbReference>
<protein>
    <submittedName>
        <fullName evidence="2">Uncharacterized protein</fullName>
    </submittedName>
</protein>
<gene>
    <name evidence="2" type="ORF">RRG08_004713</name>
</gene>
<accession>A0AAE1CMJ7</accession>
<feature type="region of interest" description="Disordered" evidence="1">
    <location>
        <begin position="83"/>
        <end position="120"/>
    </location>
</feature>
<name>A0AAE1CMJ7_9GAST</name>
<feature type="compositionally biased region" description="Basic and acidic residues" evidence="1">
    <location>
        <begin position="97"/>
        <end position="113"/>
    </location>
</feature>
<comment type="caution">
    <text evidence="2">The sequence shown here is derived from an EMBL/GenBank/DDBJ whole genome shotgun (WGS) entry which is preliminary data.</text>
</comment>
<evidence type="ECO:0000256" key="1">
    <source>
        <dbReference type="SAM" id="MobiDB-lite"/>
    </source>
</evidence>
<dbReference type="Proteomes" id="UP001283361">
    <property type="component" value="Unassembled WGS sequence"/>
</dbReference>
<proteinExistence type="predicted"/>
<keyword evidence="3" id="KW-1185">Reference proteome</keyword>
<dbReference type="AlphaFoldDB" id="A0AAE1CMJ7"/>
<evidence type="ECO:0000313" key="2">
    <source>
        <dbReference type="EMBL" id="KAK3715364.1"/>
    </source>
</evidence>
<sequence length="120" mass="14161">MKQSYRITTLRLAALFVFIAYDFTRQTQDKKLFPRPNVEQEAVRKEQMDQCKEQENDTKLQNYNSKLAALFVIIAYDSNSQTQDKELFPQPNVEQGAARKEQMDQCKEQKNETKLQNYNS</sequence>
<evidence type="ECO:0000313" key="3">
    <source>
        <dbReference type="Proteomes" id="UP001283361"/>
    </source>
</evidence>
<reference evidence="2" key="1">
    <citation type="journal article" date="2023" name="G3 (Bethesda)">
        <title>A reference genome for the long-term kleptoplast-retaining sea slug Elysia crispata morphotype clarki.</title>
        <authorList>
            <person name="Eastman K.E."/>
            <person name="Pendleton A.L."/>
            <person name="Shaikh M.A."/>
            <person name="Suttiyut T."/>
            <person name="Ogas R."/>
            <person name="Tomko P."/>
            <person name="Gavelis G."/>
            <person name="Widhalm J.R."/>
            <person name="Wisecaver J.H."/>
        </authorList>
    </citation>
    <scope>NUCLEOTIDE SEQUENCE</scope>
    <source>
        <strain evidence="2">ECLA1</strain>
    </source>
</reference>